<keyword evidence="4" id="KW-0378">Hydrolase</keyword>
<dbReference type="GO" id="GO:0006508">
    <property type="term" value="P:proteolysis"/>
    <property type="evidence" value="ECO:0007669"/>
    <property type="project" value="UniProtKB-KW"/>
</dbReference>
<keyword evidence="5" id="KW-1185">Reference proteome</keyword>
<feature type="domain" description="CAAX prenyl protease 2/Lysostaphin resistance protein A-like" evidence="3">
    <location>
        <begin position="142"/>
        <end position="255"/>
    </location>
</feature>
<dbReference type="GO" id="GO:0080120">
    <property type="term" value="P:CAAX-box protein maturation"/>
    <property type="evidence" value="ECO:0007669"/>
    <property type="project" value="UniProtKB-ARBA"/>
</dbReference>
<dbReference type="EMBL" id="VTFX01000004">
    <property type="protein sequence ID" value="KAD3633113.1"/>
    <property type="molecule type" value="Genomic_DNA"/>
</dbReference>
<feature type="transmembrane region" description="Helical" evidence="2">
    <location>
        <begin position="176"/>
        <end position="200"/>
    </location>
</feature>
<keyword evidence="2" id="KW-0812">Transmembrane</keyword>
<evidence type="ECO:0000259" key="3">
    <source>
        <dbReference type="Pfam" id="PF02517"/>
    </source>
</evidence>
<dbReference type="GO" id="GO:0008237">
    <property type="term" value="F:metallopeptidase activity"/>
    <property type="evidence" value="ECO:0007669"/>
    <property type="project" value="UniProtKB-KW"/>
</dbReference>
<evidence type="ECO:0000313" key="5">
    <source>
        <dbReference type="Proteomes" id="UP000326852"/>
    </source>
</evidence>
<reference evidence="4 5" key="1">
    <citation type="submission" date="2019-08" db="EMBL/GenBank/DDBJ databases">
        <title>Arthrobacter sp. nov., isolated from plateau pika and Tibetan wild ass.</title>
        <authorList>
            <person name="Ge Y."/>
        </authorList>
    </citation>
    <scope>NUCLEOTIDE SEQUENCE [LARGE SCALE GENOMIC DNA]</scope>
    <source>
        <strain evidence="4 5">785</strain>
    </source>
</reference>
<evidence type="ECO:0000256" key="2">
    <source>
        <dbReference type="SAM" id="Phobius"/>
    </source>
</evidence>
<name>A0A5N6MI71_9MICC</name>
<protein>
    <submittedName>
        <fullName evidence="4">CPBP family intramembrane metalloprotease</fullName>
    </submittedName>
</protein>
<feature type="transmembrane region" description="Helical" evidence="2">
    <location>
        <begin position="244"/>
        <end position="263"/>
    </location>
</feature>
<keyword evidence="4" id="KW-0482">Metalloprotease</keyword>
<keyword evidence="2" id="KW-0472">Membrane</keyword>
<evidence type="ECO:0000313" key="4">
    <source>
        <dbReference type="EMBL" id="KAD3633113.1"/>
    </source>
</evidence>
<dbReference type="Pfam" id="PF02517">
    <property type="entry name" value="Rce1-like"/>
    <property type="match status" value="1"/>
</dbReference>
<comment type="caution">
    <text evidence="4">The sequence shown here is derived from an EMBL/GenBank/DDBJ whole genome shotgun (WGS) entry which is preliminary data.</text>
</comment>
<gene>
    <name evidence="4" type="ORF">GD627_09795</name>
</gene>
<keyword evidence="2" id="KW-1133">Transmembrane helix</keyword>
<feature type="transmembrane region" description="Helical" evidence="2">
    <location>
        <begin position="135"/>
        <end position="155"/>
    </location>
</feature>
<feature type="transmembrane region" description="Helical" evidence="2">
    <location>
        <begin position="27"/>
        <end position="52"/>
    </location>
</feature>
<feature type="transmembrane region" description="Helical" evidence="2">
    <location>
        <begin position="283"/>
        <end position="301"/>
    </location>
</feature>
<dbReference type="InterPro" id="IPR003675">
    <property type="entry name" value="Rce1/LyrA-like_dom"/>
</dbReference>
<feature type="region of interest" description="Disordered" evidence="1">
    <location>
        <begin position="1"/>
        <end position="21"/>
    </location>
</feature>
<keyword evidence="4" id="KW-0645">Protease</keyword>
<dbReference type="GO" id="GO:0004175">
    <property type="term" value="F:endopeptidase activity"/>
    <property type="evidence" value="ECO:0007669"/>
    <property type="project" value="UniProtKB-ARBA"/>
</dbReference>
<proteinExistence type="predicted"/>
<dbReference type="Proteomes" id="UP000326852">
    <property type="component" value="Unassembled WGS sequence"/>
</dbReference>
<sequence length="322" mass="33911">MPAHTLTPGDPSPLPEHTRRPIPHGRAAVTAVVGWVFLGLGLGVAIGISEALGQSFGWGRLAEVLLQALLMTAIVVPGIVALRRRLDHRGLDGLGVSRSVVRPLTLGVAVGAVTGLLVWLPAGLAGWIRVEQVDVAAFLGFLLLNGVVLALYEAFPEELALRGYVWTNLRDGWGTAVATLVTTALFPFIGVVVGPVRWAVTTVLGGDGGHIEVFPAGNDPVVYIVQLVLFGLALIAARRIPLSGALLVAVAFHWTQLTVTRTVLGGTGWLDSGWAIAWVEPDAIVLVLVHIVLAGIVFVAIRRRLERRAGRTGAANEGTASP</sequence>
<organism evidence="4 5">
    <name type="scientific">Arthrobacter yangruifuii</name>
    <dbReference type="NCBI Taxonomy" id="2606616"/>
    <lineage>
        <taxon>Bacteria</taxon>
        <taxon>Bacillati</taxon>
        <taxon>Actinomycetota</taxon>
        <taxon>Actinomycetes</taxon>
        <taxon>Micrococcales</taxon>
        <taxon>Micrococcaceae</taxon>
        <taxon>Arthrobacter</taxon>
    </lineage>
</organism>
<feature type="transmembrane region" description="Helical" evidence="2">
    <location>
        <begin position="103"/>
        <end position="129"/>
    </location>
</feature>
<feature type="transmembrane region" description="Helical" evidence="2">
    <location>
        <begin position="220"/>
        <end position="237"/>
    </location>
</feature>
<feature type="transmembrane region" description="Helical" evidence="2">
    <location>
        <begin position="64"/>
        <end position="82"/>
    </location>
</feature>
<dbReference type="AlphaFoldDB" id="A0A5N6MI71"/>
<evidence type="ECO:0000256" key="1">
    <source>
        <dbReference type="SAM" id="MobiDB-lite"/>
    </source>
</evidence>
<accession>A0A5N6MI71</accession>